<reference evidence="1" key="1">
    <citation type="submission" date="2020-11" db="EMBL/GenBank/DDBJ databases">
        <authorList>
            <person name="Tran Van P."/>
        </authorList>
    </citation>
    <scope>NUCLEOTIDE SEQUENCE</scope>
</reference>
<accession>A0A7R8WBQ5</accession>
<evidence type="ECO:0000313" key="1">
    <source>
        <dbReference type="EMBL" id="CAD7226412.1"/>
    </source>
</evidence>
<name>A0A7R8WBQ5_9CRUS</name>
<organism evidence="1">
    <name type="scientific">Cyprideis torosa</name>
    <dbReference type="NCBI Taxonomy" id="163714"/>
    <lineage>
        <taxon>Eukaryota</taxon>
        <taxon>Metazoa</taxon>
        <taxon>Ecdysozoa</taxon>
        <taxon>Arthropoda</taxon>
        <taxon>Crustacea</taxon>
        <taxon>Oligostraca</taxon>
        <taxon>Ostracoda</taxon>
        <taxon>Podocopa</taxon>
        <taxon>Podocopida</taxon>
        <taxon>Cytherocopina</taxon>
        <taxon>Cytheroidea</taxon>
        <taxon>Cytherideidae</taxon>
        <taxon>Cyprideis</taxon>
    </lineage>
</organism>
<proteinExistence type="predicted"/>
<protein>
    <submittedName>
        <fullName evidence="1">Uncharacterized protein</fullName>
    </submittedName>
</protein>
<sequence length="100" mass="11345">MNRECAVVDTFLNSIRELLQGHKSEWTKVGSGHKSEWTKSSVLRDFVRDAIQLGVPVQSKAKASQHSAAKPKRFGKYAQRLFQLDFLPDSIRKKTGTNEQ</sequence>
<gene>
    <name evidence="1" type="ORF">CTOB1V02_LOCUS4330</name>
</gene>
<dbReference type="EMBL" id="OB660823">
    <property type="protein sequence ID" value="CAD7226412.1"/>
    <property type="molecule type" value="Genomic_DNA"/>
</dbReference>
<dbReference type="AlphaFoldDB" id="A0A7R8WBQ5"/>